<comment type="catalytic activity">
    <reaction evidence="1">
        <text>ATP + protein L-histidine = ADP + protein N-phospho-L-histidine.</text>
        <dbReference type="EC" id="2.7.13.3"/>
    </reaction>
</comment>
<evidence type="ECO:0000256" key="4">
    <source>
        <dbReference type="ARBA" id="ARBA00022553"/>
    </source>
</evidence>
<dbReference type="Pfam" id="PF00672">
    <property type="entry name" value="HAMP"/>
    <property type="match status" value="1"/>
</dbReference>
<dbReference type="SUPFAM" id="SSF47384">
    <property type="entry name" value="Homodimeric domain of signal transducing histidine kinase"/>
    <property type="match status" value="1"/>
</dbReference>
<dbReference type="Gene3D" id="1.10.287.130">
    <property type="match status" value="1"/>
</dbReference>
<dbReference type="CDD" id="cd06225">
    <property type="entry name" value="HAMP"/>
    <property type="match status" value="1"/>
</dbReference>
<dbReference type="PANTHER" id="PTHR44936:SF10">
    <property type="entry name" value="SENSOR PROTEIN RSTB"/>
    <property type="match status" value="1"/>
</dbReference>
<name>A0A8B2NHU1_9HYPH</name>
<feature type="transmembrane region" description="Helical" evidence="9">
    <location>
        <begin position="132"/>
        <end position="156"/>
    </location>
</feature>
<feature type="domain" description="Histidine kinase" evidence="10">
    <location>
        <begin position="219"/>
        <end position="421"/>
    </location>
</feature>
<dbReference type="InterPro" id="IPR005467">
    <property type="entry name" value="His_kinase_dom"/>
</dbReference>
<evidence type="ECO:0000313" key="13">
    <source>
        <dbReference type="Proteomes" id="UP000249590"/>
    </source>
</evidence>
<dbReference type="PANTHER" id="PTHR44936">
    <property type="entry name" value="SENSOR PROTEIN CREC"/>
    <property type="match status" value="1"/>
</dbReference>
<keyword evidence="9" id="KW-1133">Transmembrane helix</keyword>
<dbReference type="EMBL" id="QHHQ01000006">
    <property type="protein sequence ID" value="RAH99051.1"/>
    <property type="molecule type" value="Genomic_DNA"/>
</dbReference>
<proteinExistence type="predicted"/>
<dbReference type="PROSITE" id="PS50109">
    <property type="entry name" value="HIS_KIN"/>
    <property type="match status" value="1"/>
</dbReference>
<dbReference type="InterPro" id="IPR036890">
    <property type="entry name" value="HATPase_C_sf"/>
</dbReference>
<gene>
    <name evidence="12" type="ORF">DLJ53_25355</name>
</gene>
<accession>A0A8B2NHU1</accession>
<dbReference type="PROSITE" id="PS50885">
    <property type="entry name" value="HAMP"/>
    <property type="match status" value="1"/>
</dbReference>
<evidence type="ECO:0000256" key="5">
    <source>
        <dbReference type="ARBA" id="ARBA00022679"/>
    </source>
</evidence>
<evidence type="ECO:0000256" key="3">
    <source>
        <dbReference type="ARBA" id="ARBA00012438"/>
    </source>
</evidence>
<feature type="domain" description="HAMP" evidence="11">
    <location>
        <begin position="157"/>
        <end position="211"/>
    </location>
</feature>
<dbReference type="Pfam" id="PF02518">
    <property type="entry name" value="HATPase_c"/>
    <property type="match status" value="1"/>
</dbReference>
<reference evidence="12 13" key="1">
    <citation type="submission" date="2018-05" db="EMBL/GenBank/DDBJ databases">
        <title>Acuticoccus sediminis sp. nov., isolated from deep-sea sediment of Indian Ocean.</title>
        <authorList>
            <person name="Liu X."/>
            <person name="Lai Q."/>
            <person name="Du Y."/>
            <person name="Sun F."/>
            <person name="Zhang X."/>
            <person name="Wang S."/>
            <person name="Shao Z."/>
        </authorList>
    </citation>
    <scope>NUCLEOTIDE SEQUENCE [LARGE SCALE GENOMIC DNA]</scope>
    <source>
        <strain evidence="12 13">PTG4-2</strain>
    </source>
</reference>
<keyword evidence="13" id="KW-1185">Reference proteome</keyword>
<dbReference type="SMART" id="SM00387">
    <property type="entry name" value="HATPase_c"/>
    <property type="match status" value="1"/>
</dbReference>
<sequence>MVAAWLGNVAYYYASQRPAREPALLAPERLAAIVALYETGENRAALGDALHTSGLEIDIESAPLRPGGTTPPEDAEPMRLPDGRTATVTPVASTGRLVNRLTRTRQGYRFQIGLRTGETLVITAHNPSSLNYAGLPVGIVAGLIGTLIALASLVIMHREMAPLRRLAEAADAIDLSGSSPPLPQSRSSAPEIRSLVAAFNRLQARLATLVASRMVMVAGISHDVRTFATRLRLRLEQLPDSETRDRAVRDVIDIVAMLDDAIVATRAGVGELSEELLTFADLVREEVGGRGELGAPVTLVVADDATDASVLGDRLALKRMIANLVDNAVKYGARAHVSLTAAPGSVVFTVDDEGPGIAESDRALLLEPFVRLEASRNRATGGAGLGLAIVKGLVEAHGGSITVGDAPGKGARFVLTLPTFSL</sequence>
<dbReference type="GO" id="GO:0000155">
    <property type="term" value="F:phosphorelay sensor kinase activity"/>
    <property type="evidence" value="ECO:0007669"/>
    <property type="project" value="InterPro"/>
</dbReference>
<dbReference type="AlphaFoldDB" id="A0A8B2NHU1"/>
<keyword evidence="7 12" id="KW-0418">Kinase</keyword>
<dbReference type="OrthoDB" id="9804645at2"/>
<evidence type="ECO:0000259" key="11">
    <source>
        <dbReference type="PROSITE" id="PS50885"/>
    </source>
</evidence>
<dbReference type="EC" id="2.7.13.3" evidence="3"/>
<protein>
    <recommendedName>
        <fullName evidence="3">histidine kinase</fullName>
        <ecNumber evidence="3">2.7.13.3</ecNumber>
    </recommendedName>
</protein>
<dbReference type="InterPro" id="IPR003594">
    <property type="entry name" value="HATPase_dom"/>
</dbReference>
<keyword evidence="5" id="KW-0808">Transferase</keyword>
<dbReference type="CDD" id="cd00075">
    <property type="entry name" value="HATPase"/>
    <property type="match status" value="1"/>
</dbReference>
<dbReference type="InterPro" id="IPR003660">
    <property type="entry name" value="HAMP_dom"/>
</dbReference>
<keyword evidence="8" id="KW-0067">ATP-binding</keyword>
<dbReference type="GO" id="GO:0005886">
    <property type="term" value="C:plasma membrane"/>
    <property type="evidence" value="ECO:0007669"/>
    <property type="project" value="TreeGrafter"/>
</dbReference>
<evidence type="ECO:0000259" key="10">
    <source>
        <dbReference type="PROSITE" id="PS50109"/>
    </source>
</evidence>
<evidence type="ECO:0000256" key="1">
    <source>
        <dbReference type="ARBA" id="ARBA00000085"/>
    </source>
</evidence>
<dbReference type="GO" id="GO:0005524">
    <property type="term" value="F:ATP binding"/>
    <property type="evidence" value="ECO:0007669"/>
    <property type="project" value="UniProtKB-KW"/>
</dbReference>
<dbReference type="Proteomes" id="UP000249590">
    <property type="component" value="Unassembled WGS sequence"/>
</dbReference>
<comment type="caution">
    <text evidence="12">The sequence shown here is derived from an EMBL/GenBank/DDBJ whole genome shotgun (WGS) entry which is preliminary data.</text>
</comment>
<keyword evidence="9" id="KW-0812">Transmembrane</keyword>
<evidence type="ECO:0000313" key="12">
    <source>
        <dbReference type="EMBL" id="RAH99051.1"/>
    </source>
</evidence>
<evidence type="ECO:0000256" key="8">
    <source>
        <dbReference type="ARBA" id="ARBA00022840"/>
    </source>
</evidence>
<comment type="subcellular location">
    <subcellularLocation>
        <location evidence="2">Membrane</location>
    </subcellularLocation>
</comment>
<dbReference type="SMART" id="SM00304">
    <property type="entry name" value="HAMP"/>
    <property type="match status" value="1"/>
</dbReference>
<keyword evidence="6" id="KW-0547">Nucleotide-binding</keyword>
<evidence type="ECO:0000256" key="9">
    <source>
        <dbReference type="SAM" id="Phobius"/>
    </source>
</evidence>
<dbReference type="Gene3D" id="3.30.565.10">
    <property type="entry name" value="Histidine kinase-like ATPase, C-terminal domain"/>
    <property type="match status" value="1"/>
</dbReference>
<keyword evidence="4" id="KW-0597">Phosphoprotein</keyword>
<dbReference type="PRINTS" id="PR00344">
    <property type="entry name" value="BCTRLSENSOR"/>
</dbReference>
<dbReference type="SUPFAM" id="SSF55874">
    <property type="entry name" value="ATPase domain of HSP90 chaperone/DNA topoisomerase II/histidine kinase"/>
    <property type="match status" value="1"/>
</dbReference>
<organism evidence="12 13">
    <name type="scientific">Acuticoccus sediminis</name>
    <dbReference type="NCBI Taxonomy" id="2184697"/>
    <lineage>
        <taxon>Bacteria</taxon>
        <taxon>Pseudomonadati</taxon>
        <taxon>Pseudomonadota</taxon>
        <taxon>Alphaproteobacteria</taxon>
        <taxon>Hyphomicrobiales</taxon>
        <taxon>Amorphaceae</taxon>
        <taxon>Acuticoccus</taxon>
    </lineage>
</organism>
<dbReference type="InterPro" id="IPR050980">
    <property type="entry name" value="2C_sensor_his_kinase"/>
</dbReference>
<evidence type="ECO:0000256" key="6">
    <source>
        <dbReference type="ARBA" id="ARBA00022741"/>
    </source>
</evidence>
<evidence type="ECO:0000256" key="2">
    <source>
        <dbReference type="ARBA" id="ARBA00004370"/>
    </source>
</evidence>
<dbReference type="InterPro" id="IPR004358">
    <property type="entry name" value="Sig_transdc_His_kin-like_C"/>
</dbReference>
<keyword evidence="9" id="KW-0472">Membrane</keyword>
<evidence type="ECO:0000256" key="7">
    <source>
        <dbReference type="ARBA" id="ARBA00022777"/>
    </source>
</evidence>
<dbReference type="InterPro" id="IPR036097">
    <property type="entry name" value="HisK_dim/P_sf"/>
</dbReference>